<protein>
    <recommendedName>
        <fullName evidence="2">Right handed beta helix domain-containing protein</fullName>
    </recommendedName>
</protein>
<dbReference type="SUPFAM" id="SSF51126">
    <property type="entry name" value="Pectin lyase-like"/>
    <property type="match status" value="1"/>
</dbReference>
<gene>
    <name evidence="3" type="ORF">GCM10010124_29840</name>
</gene>
<dbReference type="InterPro" id="IPR039448">
    <property type="entry name" value="Beta_helix"/>
</dbReference>
<reference evidence="3" key="1">
    <citation type="journal article" date="2014" name="Int. J. Syst. Evol. Microbiol.">
        <title>Complete genome sequence of Corynebacterium casei LMG S-19264T (=DSM 44701T), isolated from a smear-ripened cheese.</title>
        <authorList>
            <consortium name="US DOE Joint Genome Institute (JGI-PGF)"/>
            <person name="Walter F."/>
            <person name="Albersmeier A."/>
            <person name="Kalinowski J."/>
            <person name="Ruckert C."/>
        </authorList>
    </citation>
    <scope>NUCLEOTIDE SEQUENCE</scope>
    <source>
        <strain evidence="3">JCM 3091</strain>
    </source>
</reference>
<accession>A0A8J3BQ75</accession>
<comment type="caution">
    <text evidence="3">The sequence shown here is derived from an EMBL/GenBank/DDBJ whole genome shotgun (WGS) entry which is preliminary data.</text>
</comment>
<dbReference type="AlphaFoldDB" id="A0A8J3BQ75"/>
<dbReference type="Proteomes" id="UP000662200">
    <property type="component" value="Unassembled WGS sequence"/>
</dbReference>
<feature type="transmembrane region" description="Helical" evidence="1">
    <location>
        <begin position="29"/>
        <end position="49"/>
    </location>
</feature>
<proteinExistence type="predicted"/>
<evidence type="ECO:0000259" key="2">
    <source>
        <dbReference type="Pfam" id="PF13229"/>
    </source>
</evidence>
<dbReference type="InterPro" id="IPR011050">
    <property type="entry name" value="Pectin_lyase_fold/virulence"/>
</dbReference>
<dbReference type="RefSeq" id="WP_229789724.1">
    <property type="nucleotide sequence ID" value="NZ_BMQC01000010.1"/>
</dbReference>
<evidence type="ECO:0000313" key="4">
    <source>
        <dbReference type="Proteomes" id="UP000662200"/>
    </source>
</evidence>
<name>A0A8J3BQ75_9ACTN</name>
<organism evidence="3 4">
    <name type="scientific">Pilimelia terevasa</name>
    <dbReference type="NCBI Taxonomy" id="53372"/>
    <lineage>
        <taxon>Bacteria</taxon>
        <taxon>Bacillati</taxon>
        <taxon>Actinomycetota</taxon>
        <taxon>Actinomycetes</taxon>
        <taxon>Micromonosporales</taxon>
        <taxon>Micromonosporaceae</taxon>
        <taxon>Pilimelia</taxon>
    </lineage>
</organism>
<keyword evidence="4" id="KW-1185">Reference proteome</keyword>
<keyword evidence="1" id="KW-0472">Membrane</keyword>
<dbReference type="SMART" id="SM00710">
    <property type="entry name" value="PbH1"/>
    <property type="match status" value="6"/>
</dbReference>
<keyword evidence="1" id="KW-0812">Transmembrane</keyword>
<evidence type="ECO:0000313" key="3">
    <source>
        <dbReference type="EMBL" id="GGK35185.1"/>
    </source>
</evidence>
<dbReference type="InterPro" id="IPR012334">
    <property type="entry name" value="Pectin_lyas_fold"/>
</dbReference>
<reference evidence="3" key="2">
    <citation type="submission" date="2020-09" db="EMBL/GenBank/DDBJ databases">
        <authorList>
            <person name="Sun Q."/>
            <person name="Ohkuma M."/>
        </authorList>
    </citation>
    <scope>NUCLEOTIDE SEQUENCE</scope>
    <source>
        <strain evidence="3">JCM 3091</strain>
    </source>
</reference>
<dbReference type="EMBL" id="BMQC01000010">
    <property type="protein sequence ID" value="GGK35185.1"/>
    <property type="molecule type" value="Genomic_DNA"/>
</dbReference>
<evidence type="ECO:0000256" key="1">
    <source>
        <dbReference type="SAM" id="Phobius"/>
    </source>
</evidence>
<keyword evidence="1" id="KW-1133">Transmembrane helix</keyword>
<dbReference type="Pfam" id="PF13229">
    <property type="entry name" value="Beta_helix"/>
    <property type="match status" value="1"/>
</dbReference>
<feature type="domain" description="Right handed beta helix" evidence="2">
    <location>
        <begin position="151"/>
        <end position="332"/>
    </location>
</feature>
<sequence length="375" mass="37496">MAGRWTGVSATPPPARTERVLATRMPLPAVAAISVIAAAAVAVALLAVVRPPAPAPAPFLAAPAAAPAADSPAPRRAAACPAATVRVAGPGQLAAALAAAGPGTAIRLADGVYRGRFLLRASGTPAAPLFVCGGPGAVLDGGGRPHGRVLHLAGASFVRLVGFTVRNGGTGLLVDRGRRVVVQGLTVEQVGETAVHLRHGATDNLVAGNTLRATGLRRPAGGAGVTVGSAAGHWCAVSACLPDACDRNVIRDNRISATTTEAVVAREGTSGGRIAGNTFDGSRLTGAYADAWVTVRGNGWEVRGNRGQLSHGDGFRAGQVVGGWGRGNVFAGNTAQVDGPGWGFHVAPGLDNHVLCDNASTGARKGLSNVTCQPA</sequence>
<dbReference type="InterPro" id="IPR006626">
    <property type="entry name" value="PbH1"/>
</dbReference>
<dbReference type="Gene3D" id="2.160.20.10">
    <property type="entry name" value="Single-stranded right-handed beta-helix, Pectin lyase-like"/>
    <property type="match status" value="1"/>
</dbReference>